<dbReference type="RefSeq" id="WP_091773585.1">
    <property type="nucleotide sequence ID" value="NZ_CAESCL010000017.1"/>
</dbReference>
<dbReference type="STRING" id="571933.SAMN05216362_11543"/>
<keyword evidence="1" id="KW-0812">Transmembrane</keyword>
<dbReference type="AlphaFoldDB" id="A0A1H9GHG7"/>
<organism evidence="2 3">
    <name type="scientific">Piscibacillus halophilus</name>
    <dbReference type="NCBI Taxonomy" id="571933"/>
    <lineage>
        <taxon>Bacteria</taxon>
        <taxon>Bacillati</taxon>
        <taxon>Bacillota</taxon>
        <taxon>Bacilli</taxon>
        <taxon>Bacillales</taxon>
        <taxon>Bacillaceae</taxon>
        <taxon>Piscibacillus</taxon>
    </lineage>
</organism>
<gene>
    <name evidence="2" type="ORF">SAMN05216362_11543</name>
</gene>
<dbReference type="Proteomes" id="UP000199427">
    <property type="component" value="Unassembled WGS sequence"/>
</dbReference>
<keyword evidence="1" id="KW-0472">Membrane</keyword>
<evidence type="ECO:0000313" key="3">
    <source>
        <dbReference type="Proteomes" id="UP000199427"/>
    </source>
</evidence>
<feature type="transmembrane region" description="Helical" evidence="1">
    <location>
        <begin position="12"/>
        <end position="35"/>
    </location>
</feature>
<evidence type="ECO:0000313" key="2">
    <source>
        <dbReference type="EMBL" id="SEQ49506.1"/>
    </source>
</evidence>
<sequence length="404" mass="45186">MEQWKREEKGAALIIVLMTIVLIMLFSIAMMSSILSNAKQNHVMKQSNRSTHIAEMGATYIQHQFVRYLEENDVELNEDTIQHMISETILHVDSVVVDEEHPERFFELSPNAEVTPTPEGSKISVNVIGYDSEFQEELSLVFNIKNREIPIDEWIDESETPPPPPEDPDYHYENSVKWKKNRTECPQEPDSSYYLSDSLAVNCDAIVGNLYTEGLVNVKSSSLTVNGRAVLNGLDISTLSKVLIKGNAYINSELTSTNNPNSELLVCGHTRFKEKIDYRGHFAVRGYVVADNQITFSHNPAQFGHDAILYNGLNLKGTNLTVDGDLTIFTDLDVQSFHNQLGGDLYVAGDLIIYSSDDSEPIINPEGEAFHTGVNVDVTFPECDDAPPLESSSEFVVDLEDGNY</sequence>
<keyword evidence="1" id="KW-1133">Transmembrane helix</keyword>
<dbReference type="OrthoDB" id="2965930at2"/>
<reference evidence="2 3" key="1">
    <citation type="submission" date="2016-10" db="EMBL/GenBank/DDBJ databases">
        <authorList>
            <person name="de Groot N.N."/>
        </authorList>
    </citation>
    <scope>NUCLEOTIDE SEQUENCE [LARGE SCALE GENOMIC DNA]</scope>
    <source>
        <strain evidence="2 3">DSM 21633</strain>
    </source>
</reference>
<evidence type="ECO:0000256" key="1">
    <source>
        <dbReference type="SAM" id="Phobius"/>
    </source>
</evidence>
<protein>
    <recommendedName>
        <fullName evidence="4">PilX N-terminal</fullName>
    </recommendedName>
</protein>
<keyword evidence="3" id="KW-1185">Reference proteome</keyword>
<evidence type="ECO:0008006" key="4">
    <source>
        <dbReference type="Google" id="ProtNLM"/>
    </source>
</evidence>
<name>A0A1H9GHG7_9BACI</name>
<dbReference type="EMBL" id="FOES01000015">
    <property type="protein sequence ID" value="SEQ49506.1"/>
    <property type="molecule type" value="Genomic_DNA"/>
</dbReference>
<accession>A0A1H9GHG7</accession>
<proteinExistence type="predicted"/>